<organism evidence="5">
    <name type="scientific">Triticum urartu</name>
    <name type="common">Red wild einkorn</name>
    <name type="synonym">Crithodium urartu</name>
    <dbReference type="NCBI Taxonomy" id="4572"/>
    <lineage>
        <taxon>Eukaryota</taxon>
        <taxon>Viridiplantae</taxon>
        <taxon>Streptophyta</taxon>
        <taxon>Embryophyta</taxon>
        <taxon>Tracheophyta</taxon>
        <taxon>Spermatophyta</taxon>
        <taxon>Magnoliopsida</taxon>
        <taxon>Liliopsida</taxon>
        <taxon>Poales</taxon>
        <taxon>Poaceae</taxon>
        <taxon>BOP clade</taxon>
        <taxon>Pooideae</taxon>
        <taxon>Triticodae</taxon>
        <taxon>Triticeae</taxon>
        <taxon>Triticinae</taxon>
        <taxon>Triticum</taxon>
    </lineage>
</organism>
<dbReference type="SUPFAM" id="SSF90209">
    <property type="entry name" value="Ran binding protein zinc finger-like"/>
    <property type="match status" value="1"/>
</dbReference>
<evidence type="ECO:0000256" key="4">
    <source>
        <dbReference type="SAM" id="MobiDB-lite"/>
    </source>
</evidence>
<dbReference type="GO" id="GO:0008270">
    <property type="term" value="F:zinc ion binding"/>
    <property type="evidence" value="ECO:0007669"/>
    <property type="project" value="UniProtKB-KW"/>
</dbReference>
<gene>
    <name evidence="5" type="ORF">TRIUR3_16898</name>
</gene>
<dbReference type="InterPro" id="IPR001876">
    <property type="entry name" value="Znf_RanBP2"/>
</dbReference>
<evidence type="ECO:0000256" key="3">
    <source>
        <dbReference type="ARBA" id="ARBA00022833"/>
    </source>
</evidence>
<dbReference type="GO" id="GO:0005737">
    <property type="term" value="C:cytoplasm"/>
    <property type="evidence" value="ECO:0007669"/>
    <property type="project" value="TreeGrafter"/>
</dbReference>
<reference evidence="5" key="1">
    <citation type="journal article" date="2013" name="Nature">
        <title>Draft genome of the wheat A-genome progenitor Triticum urartu.</title>
        <authorList>
            <person name="Ling H.Q."/>
            <person name="Zhao S."/>
            <person name="Liu D."/>
            <person name="Wang J."/>
            <person name="Sun H."/>
            <person name="Zhang C."/>
            <person name="Fan H."/>
            <person name="Li D."/>
            <person name="Dong L."/>
            <person name="Tao Y."/>
            <person name="Gao C."/>
            <person name="Wu H."/>
            <person name="Li Y."/>
            <person name="Cui Y."/>
            <person name="Guo X."/>
            <person name="Zheng S."/>
            <person name="Wang B."/>
            <person name="Yu K."/>
            <person name="Liang Q."/>
            <person name="Yang W."/>
            <person name="Lou X."/>
            <person name="Chen J."/>
            <person name="Feng M."/>
            <person name="Jian J."/>
            <person name="Zhang X."/>
            <person name="Luo G."/>
            <person name="Jiang Y."/>
            <person name="Liu J."/>
            <person name="Wang Z."/>
            <person name="Sha Y."/>
            <person name="Zhang B."/>
            <person name="Wu H."/>
            <person name="Tang D."/>
            <person name="Shen Q."/>
            <person name="Xue P."/>
            <person name="Zou S."/>
            <person name="Wang X."/>
            <person name="Liu X."/>
            <person name="Wang F."/>
            <person name="Yang Y."/>
            <person name="An X."/>
            <person name="Dong Z."/>
            <person name="Zhang K."/>
            <person name="Zhang X."/>
            <person name="Luo M.C."/>
            <person name="Dvorak J."/>
            <person name="Tong Y."/>
            <person name="Wang J."/>
            <person name="Yang H."/>
            <person name="Li Z."/>
            <person name="Wang D."/>
            <person name="Zhang A."/>
            <person name="Wang J."/>
        </authorList>
    </citation>
    <scope>NUCLEOTIDE SEQUENCE</scope>
</reference>
<evidence type="ECO:0000256" key="1">
    <source>
        <dbReference type="ARBA" id="ARBA00022723"/>
    </source>
</evidence>
<dbReference type="GO" id="GO:0003729">
    <property type="term" value="F:mRNA binding"/>
    <property type="evidence" value="ECO:0007669"/>
    <property type="project" value="TreeGrafter"/>
</dbReference>
<name>M7ZD74_TRIUA</name>
<feature type="region of interest" description="Disordered" evidence="4">
    <location>
        <begin position="361"/>
        <end position="390"/>
    </location>
</feature>
<keyword evidence="3" id="KW-0862">Zinc</keyword>
<dbReference type="PROSITE" id="PS50199">
    <property type="entry name" value="ZF_RANBP2_2"/>
    <property type="match status" value="1"/>
</dbReference>
<dbReference type="eggNOG" id="KOG4198">
    <property type="taxonomic scope" value="Eukaryota"/>
</dbReference>
<sequence>MQSICPLNGPRPRHMITMPQSLQGSPILVTRRMLATTLADETTHVAPQLEVVVTPNRHMITMPHSLQGSPNHVTRRMLAMALADEASQQPTSTVEDTMIAYDMVTSSKARKLTPKRRKIIVHICMTNLGKFHPIRINGSTGHPWPEWADFLEKLRAKGYFVRPPLASGAPVGEEVAADAVGKPDYPFRDQNRKNVRPPLASGAPVGEEVAADAVGKPDYPFRDQNRVKNACLNFARERFDLLSSLPKKDIQAIVECGCPNIFRKAVSSAKRLREFVQVDEGDACSVCKLRGSCDKAYVIPKAEEAARTVDVVRILLTYAIDPATLSGENSVGGGVQESARKLLSDLTMLCDTTIDPSLPKPVIHTYSKQDSSTKPDKGKQSSRVFAGKGRETAVTEMKKGDWLCSKISDFLEIHILSDKSLGGIPEQGWDPSCNFLNFARNRQCLECKVDGPKKIEAATSEMKMGDWICPGCDFVNFRRNQECKKCSHDRPEDDTQDNKLGYDVWRNTKGAGKDRSFNSVHQGDDDGDEEGLPYKGEDRRHVASRRASPARREFAGKSRNHGDEDNALPYEGGDRRVSSRRASPARKGFAKNDDGDEDVEFDVSPYDGERKHGSSRRAATGRRGFTKDEDDVLPYEGARKHVVSRRATPSQRRFTAARGE</sequence>
<feature type="region of interest" description="Disordered" evidence="4">
    <location>
        <begin position="511"/>
        <end position="660"/>
    </location>
</feature>
<dbReference type="PROSITE" id="PS01358">
    <property type="entry name" value="ZF_RANBP2_1"/>
    <property type="match status" value="1"/>
</dbReference>
<feature type="compositionally biased region" description="Basic and acidic residues" evidence="4">
    <location>
        <begin position="550"/>
        <end position="564"/>
    </location>
</feature>
<evidence type="ECO:0000313" key="5">
    <source>
        <dbReference type="EMBL" id="EMS50380.1"/>
    </source>
</evidence>
<dbReference type="InterPro" id="IPR036443">
    <property type="entry name" value="Znf_RanBP2_sf"/>
</dbReference>
<dbReference type="STRING" id="4572.M7ZD74"/>
<dbReference type="EMBL" id="KD231957">
    <property type="protein sequence ID" value="EMS50380.1"/>
    <property type="molecule type" value="Genomic_DNA"/>
</dbReference>
<keyword evidence="1" id="KW-0479">Metal-binding</keyword>
<dbReference type="PANTHER" id="PTHR23111">
    <property type="entry name" value="ZINC FINGER PROTEIN"/>
    <property type="match status" value="1"/>
</dbReference>
<proteinExistence type="predicted"/>
<dbReference type="Gene3D" id="4.10.1060.10">
    <property type="entry name" value="Zinc finger, RanBP2-type"/>
    <property type="match status" value="2"/>
</dbReference>
<accession>M7ZD74</accession>
<evidence type="ECO:0000256" key="2">
    <source>
        <dbReference type="ARBA" id="ARBA00022771"/>
    </source>
</evidence>
<dbReference type="SMART" id="SM00547">
    <property type="entry name" value="ZnF_RBZ"/>
    <property type="match status" value="2"/>
</dbReference>
<dbReference type="PANTHER" id="PTHR23111:SF40">
    <property type="entry name" value="RNA-BINDING PROTEIN INVOLVED IN HETEROCHROMATIN ASSEMBLY-RELATED"/>
    <property type="match status" value="1"/>
</dbReference>
<dbReference type="AlphaFoldDB" id="M7ZD74"/>
<protein>
    <submittedName>
        <fullName evidence="5">Zinc finger protein VAR3, chloroplastic</fullName>
    </submittedName>
</protein>
<dbReference type="OMA" id="YEGGRKH"/>
<keyword evidence="2" id="KW-0863">Zinc-finger</keyword>